<feature type="compositionally biased region" description="Low complexity" evidence="1">
    <location>
        <begin position="454"/>
        <end position="466"/>
    </location>
</feature>
<name>A0A9P4QIS0_9PLEO</name>
<comment type="caution">
    <text evidence="2">The sequence shown here is derived from an EMBL/GenBank/DDBJ whole genome shotgun (WGS) entry which is preliminary data.</text>
</comment>
<dbReference type="EMBL" id="ML996297">
    <property type="protein sequence ID" value="KAF2728072.1"/>
    <property type="molecule type" value="Genomic_DNA"/>
</dbReference>
<proteinExistence type="predicted"/>
<evidence type="ECO:0000256" key="1">
    <source>
        <dbReference type="SAM" id="MobiDB-lite"/>
    </source>
</evidence>
<evidence type="ECO:0000313" key="2">
    <source>
        <dbReference type="EMBL" id="KAF2728072.1"/>
    </source>
</evidence>
<feature type="compositionally biased region" description="Basic and acidic residues" evidence="1">
    <location>
        <begin position="161"/>
        <end position="179"/>
    </location>
</feature>
<dbReference type="AlphaFoldDB" id="A0A9P4QIS0"/>
<feature type="region of interest" description="Disordered" evidence="1">
    <location>
        <begin position="48"/>
        <end position="75"/>
    </location>
</feature>
<feature type="compositionally biased region" description="Polar residues" evidence="1">
    <location>
        <begin position="48"/>
        <end position="60"/>
    </location>
</feature>
<evidence type="ECO:0000313" key="3">
    <source>
        <dbReference type="Proteomes" id="UP000799444"/>
    </source>
</evidence>
<gene>
    <name evidence="2" type="ORF">EJ04DRAFT_528942</name>
</gene>
<keyword evidence="3" id="KW-1185">Reference proteome</keyword>
<organism evidence="2 3">
    <name type="scientific">Polyplosphaeria fusca</name>
    <dbReference type="NCBI Taxonomy" id="682080"/>
    <lineage>
        <taxon>Eukaryota</taxon>
        <taxon>Fungi</taxon>
        <taxon>Dikarya</taxon>
        <taxon>Ascomycota</taxon>
        <taxon>Pezizomycotina</taxon>
        <taxon>Dothideomycetes</taxon>
        <taxon>Pleosporomycetidae</taxon>
        <taxon>Pleosporales</taxon>
        <taxon>Tetraplosphaeriaceae</taxon>
        <taxon>Polyplosphaeria</taxon>
    </lineage>
</organism>
<dbReference type="Proteomes" id="UP000799444">
    <property type="component" value="Unassembled WGS sequence"/>
</dbReference>
<protein>
    <submittedName>
        <fullName evidence="2">Uncharacterized protein</fullName>
    </submittedName>
</protein>
<dbReference type="OrthoDB" id="4364733at2759"/>
<sequence>MSEPAFTTAPQLCANGVAYLRDHPTALTQLHQCCQSHCQAHRLLPAQTTSPNEDQSTAQPLQPKFRQTVPPSHIDEPRYQTLSQEIVWKALRSLDPVWVYGLVLRVARAHSDVGWEILNEFRTRQQQLALPLQQTPLHMQPASTQSATTVNRIPAQGQQLPRDHTEETQNHRPAAEKHLSFDEESRAIWFALHREHRAKSGAAQCAIAEEVAEQVVGLIEVVRDAATTTHASSLTKETALCTLRNVGESICSAPGALGIEVRKLLRKQTDLRDAMMSVLRDMNKEQREHIANANDACQIFHEKVLGLVELGKEADIFKEMGEVAAFLRGEVSLQRCDKVQSSAAEKVVIKIEDDDDDEDLIMLDMDPNIGARDDCVSLEEVHATGGHENPLHSHIAVVPAATTNLAPPTLAMSNVRPADRHFHPSQGRSAIDQPPAGHTSAGFNETGRHPSTHGSRSMRGARASMRNLRPRLGPGTYPSPYLRENS</sequence>
<feature type="region of interest" description="Disordered" evidence="1">
    <location>
        <begin position="158"/>
        <end position="179"/>
    </location>
</feature>
<reference evidence="2" key="1">
    <citation type="journal article" date="2020" name="Stud. Mycol.">
        <title>101 Dothideomycetes genomes: a test case for predicting lifestyles and emergence of pathogens.</title>
        <authorList>
            <person name="Haridas S."/>
            <person name="Albert R."/>
            <person name="Binder M."/>
            <person name="Bloem J."/>
            <person name="Labutti K."/>
            <person name="Salamov A."/>
            <person name="Andreopoulos B."/>
            <person name="Baker S."/>
            <person name="Barry K."/>
            <person name="Bills G."/>
            <person name="Bluhm B."/>
            <person name="Cannon C."/>
            <person name="Castanera R."/>
            <person name="Culley D."/>
            <person name="Daum C."/>
            <person name="Ezra D."/>
            <person name="Gonzalez J."/>
            <person name="Henrissat B."/>
            <person name="Kuo A."/>
            <person name="Liang C."/>
            <person name="Lipzen A."/>
            <person name="Lutzoni F."/>
            <person name="Magnuson J."/>
            <person name="Mondo S."/>
            <person name="Nolan M."/>
            <person name="Ohm R."/>
            <person name="Pangilinan J."/>
            <person name="Park H.-J."/>
            <person name="Ramirez L."/>
            <person name="Alfaro M."/>
            <person name="Sun H."/>
            <person name="Tritt A."/>
            <person name="Yoshinaga Y."/>
            <person name="Zwiers L.-H."/>
            <person name="Turgeon B."/>
            <person name="Goodwin S."/>
            <person name="Spatafora J."/>
            <person name="Crous P."/>
            <person name="Grigoriev I."/>
        </authorList>
    </citation>
    <scope>NUCLEOTIDE SEQUENCE</scope>
    <source>
        <strain evidence="2">CBS 125425</strain>
    </source>
</reference>
<feature type="region of interest" description="Disordered" evidence="1">
    <location>
        <begin position="418"/>
        <end position="486"/>
    </location>
</feature>
<accession>A0A9P4QIS0</accession>